<protein>
    <recommendedName>
        <fullName evidence="3">Knr4/Smi1-like domain-containing protein</fullName>
    </recommendedName>
</protein>
<dbReference type="InterPro" id="IPR037883">
    <property type="entry name" value="Knr4/Smi1-like_sf"/>
</dbReference>
<evidence type="ECO:0008006" key="3">
    <source>
        <dbReference type="Google" id="ProtNLM"/>
    </source>
</evidence>
<organism evidence="1 2">
    <name type="scientific">Micromonospora polyrhachis</name>
    <dbReference type="NCBI Taxonomy" id="1282883"/>
    <lineage>
        <taxon>Bacteria</taxon>
        <taxon>Bacillati</taxon>
        <taxon>Actinomycetota</taxon>
        <taxon>Actinomycetes</taxon>
        <taxon>Micromonosporales</taxon>
        <taxon>Micromonosporaceae</taxon>
        <taxon>Micromonospora</taxon>
    </lineage>
</organism>
<dbReference type="SUPFAM" id="SSF160631">
    <property type="entry name" value="SMI1/KNR4-like"/>
    <property type="match status" value="1"/>
</dbReference>
<evidence type="ECO:0000313" key="1">
    <source>
        <dbReference type="EMBL" id="MBB4956815.1"/>
    </source>
</evidence>
<reference evidence="1 2" key="1">
    <citation type="submission" date="2020-08" db="EMBL/GenBank/DDBJ databases">
        <title>Sequencing the genomes of 1000 actinobacteria strains.</title>
        <authorList>
            <person name="Klenk H.-P."/>
        </authorList>
    </citation>
    <scope>NUCLEOTIDE SEQUENCE [LARGE SCALE GENOMIC DNA]</scope>
    <source>
        <strain evidence="1 2">DSM 45886</strain>
    </source>
</reference>
<dbReference type="Proteomes" id="UP000578819">
    <property type="component" value="Unassembled WGS sequence"/>
</dbReference>
<sequence>MLNRWYATKIAREWNVPAEGVGYVTRFDVQRSYLDRYEVQQAGGRDVLEYWIPAEELDDFNAHIVGAIVEEADFRGPVGDQEFADAYEALGRALPAAWRTYLQGESWFRRGWLASGAYVWLNTPRELLELQDAWGEGTDAHPGIAIIGGDGSREQLVLDLRCDPAPVMLVDVSSGGWDSAIRQADDVSQLISRIEAGTFEFDFGD</sequence>
<dbReference type="EMBL" id="JACHJW010000001">
    <property type="protein sequence ID" value="MBB4956815.1"/>
    <property type="molecule type" value="Genomic_DNA"/>
</dbReference>
<comment type="caution">
    <text evidence="1">The sequence shown here is derived from an EMBL/GenBank/DDBJ whole genome shotgun (WGS) entry which is preliminary data.</text>
</comment>
<keyword evidence="2" id="KW-1185">Reference proteome</keyword>
<dbReference type="AlphaFoldDB" id="A0A7W7SL67"/>
<name>A0A7W7SL67_9ACTN</name>
<proteinExistence type="predicted"/>
<accession>A0A7W7SL67</accession>
<evidence type="ECO:0000313" key="2">
    <source>
        <dbReference type="Proteomes" id="UP000578819"/>
    </source>
</evidence>
<gene>
    <name evidence="1" type="ORF">FHR38_000548</name>
</gene>